<keyword evidence="2" id="KW-1185">Reference proteome</keyword>
<accession>A0A1I5K972</accession>
<dbReference type="STRING" id="289003.SAMN05216190_101104"/>
<dbReference type="AlphaFoldDB" id="A0A1I5K972"/>
<evidence type="ECO:0000313" key="1">
    <source>
        <dbReference type="EMBL" id="SFO81528.1"/>
    </source>
</evidence>
<gene>
    <name evidence="1" type="ORF">SAMN05216190_101104</name>
</gene>
<reference evidence="2" key="1">
    <citation type="submission" date="2016-10" db="EMBL/GenBank/DDBJ databases">
        <authorList>
            <person name="Varghese N."/>
            <person name="Submissions S."/>
        </authorList>
    </citation>
    <scope>NUCLEOTIDE SEQUENCE [LARGE SCALE GENOMIC DNA]</scope>
    <source>
        <strain evidence="2">DSM 17834</strain>
    </source>
</reference>
<sequence>MEVRLAPRMRDFYLFVVRIVSLAPMGQFASRTLPQVFSVLIWLSRADSPQDST</sequence>
<dbReference type="EMBL" id="FOWX01000001">
    <property type="protein sequence ID" value="SFO81528.1"/>
    <property type="molecule type" value="Genomic_DNA"/>
</dbReference>
<proteinExistence type="predicted"/>
<name>A0A1I5K972_9PSED</name>
<organism evidence="1 2">
    <name type="scientific">Pseudomonas borbori</name>
    <dbReference type="NCBI Taxonomy" id="289003"/>
    <lineage>
        <taxon>Bacteria</taxon>
        <taxon>Pseudomonadati</taxon>
        <taxon>Pseudomonadota</taxon>
        <taxon>Gammaproteobacteria</taxon>
        <taxon>Pseudomonadales</taxon>
        <taxon>Pseudomonadaceae</taxon>
        <taxon>Pseudomonas</taxon>
    </lineage>
</organism>
<protein>
    <submittedName>
        <fullName evidence="1">Uncharacterized protein</fullName>
    </submittedName>
</protein>
<evidence type="ECO:0000313" key="2">
    <source>
        <dbReference type="Proteomes" id="UP000198784"/>
    </source>
</evidence>
<dbReference type="Proteomes" id="UP000198784">
    <property type="component" value="Unassembled WGS sequence"/>
</dbReference>